<dbReference type="GO" id="GO:0007005">
    <property type="term" value="P:mitochondrion organization"/>
    <property type="evidence" value="ECO:0007669"/>
    <property type="project" value="TreeGrafter"/>
</dbReference>
<evidence type="ECO:0000256" key="6">
    <source>
        <dbReference type="ARBA" id="ARBA00023054"/>
    </source>
</evidence>
<dbReference type="KEGG" id="vde:111252915"/>
<reference evidence="12" key="1">
    <citation type="submission" date="2021-01" db="UniProtKB">
        <authorList>
            <consortium name="EnsemblMetazoa"/>
        </authorList>
    </citation>
    <scope>IDENTIFICATION</scope>
</reference>
<evidence type="ECO:0000256" key="5">
    <source>
        <dbReference type="ARBA" id="ARBA00022840"/>
    </source>
</evidence>
<evidence type="ECO:0000256" key="8">
    <source>
        <dbReference type="ARBA" id="ARBA00023136"/>
    </source>
</evidence>
<dbReference type="FunFam" id="3.40.50.300:FF:000470">
    <property type="entry name" value="ATPase family, AAA domain containing 3A"/>
    <property type="match status" value="1"/>
</dbReference>
<evidence type="ECO:0000256" key="7">
    <source>
        <dbReference type="ARBA" id="ARBA00023128"/>
    </source>
</evidence>
<dbReference type="GO" id="GO:0042645">
    <property type="term" value="C:mitochondrial nucleoid"/>
    <property type="evidence" value="ECO:0007669"/>
    <property type="project" value="UniProtKB-SubCell"/>
</dbReference>
<dbReference type="InterPro" id="IPR021911">
    <property type="entry name" value="ATAD3_N"/>
</dbReference>
<dbReference type="PANTHER" id="PTHR23075">
    <property type="entry name" value="PUTATIVE ATP-ASE"/>
    <property type="match status" value="1"/>
</dbReference>
<dbReference type="RefSeq" id="XP_022667303.1">
    <property type="nucleotide sequence ID" value="XM_022811568.1"/>
</dbReference>
<dbReference type="InterPro" id="IPR003959">
    <property type="entry name" value="ATPase_AAA_core"/>
</dbReference>
<dbReference type="GO" id="GO:0005524">
    <property type="term" value="F:ATP binding"/>
    <property type="evidence" value="ECO:0007669"/>
    <property type="project" value="UniProtKB-KW"/>
</dbReference>
<organism evidence="12 13">
    <name type="scientific">Varroa destructor</name>
    <name type="common">Honeybee mite</name>
    <dbReference type="NCBI Taxonomy" id="109461"/>
    <lineage>
        <taxon>Eukaryota</taxon>
        <taxon>Metazoa</taxon>
        <taxon>Ecdysozoa</taxon>
        <taxon>Arthropoda</taxon>
        <taxon>Chelicerata</taxon>
        <taxon>Arachnida</taxon>
        <taxon>Acari</taxon>
        <taxon>Parasitiformes</taxon>
        <taxon>Mesostigmata</taxon>
        <taxon>Gamasina</taxon>
        <taxon>Dermanyssoidea</taxon>
        <taxon>Varroidae</taxon>
        <taxon>Varroa</taxon>
    </lineage>
</organism>
<evidence type="ECO:0000256" key="9">
    <source>
        <dbReference type="ARBA" id="ARBA00023271"/>
    </source>
</evidence>
<sequence>MSWIFGYGQKPTDIQGAHGGGGDGLPPKIEVGDSGKIGAKFNYQFDSTALERAAKAARELETSRHGREAIALSKMQETTAQLEHQRNIKQIELEMENIKAGQMQRMNEEKRKTLQEETRQAQARAEYQDQLARKRYEDQLIQQQRTQEQQLRRQEESTAKQEAMRKATIEHEMQLRSDNDIKRVRAEVEAQAKMARENHDINMEQVRLKAQENRETILQSIKTTGSVLGAGLNAFVSNWDKVVTAAAGLSMLAGGVYTARMGISIIGQYIELRLGKPSLVRQTSRLTAGQLVKHPIQTVKRITRPKEDILKGVVLQPTLEERLRDIAIATKNSKQNGGYLRNILMYGPPGTGKTLFAKRLAFHSGLDYAVMSGGDVAPMGAEGVSAIHKLFDWSETSRKGVLLFIDEADAFLRKRTSEHISEQLRSSLNAFLFRTGDQSKKIMVVLASNTPEQFDFAINDRLDEMVEFKLPGVEERERLVRLYFERFVLASIGVGRRSLKLEEGLDWGALCSDVASRTDGLSGREIAKVAVAWQASGYASEDATVTRKIMMERVEDAIKQNKLKLHWQVAEETAKRTTFES</sequence>
<evidence type="ECO:0000256" key="2">
    <source>
        <dbReference type="ARBA" id="ARBA00004436"/>
    </source>
</evidence>
<keyword evidence="3" id="KW-0547">Nucleotide-binding</keyword>
<keyword evidence="5" id="KW-0067">ATP-binding</keyword>
<dbReference type="GO" id="GO:0016887">
    <property type="term" value="F:ATP hydrolysis activity"/>
    <property type="evidence" value="ECO:0007669"/>
    <property type="project" value="InterPro"/>
</dbReference>
<dbReference type="GO" id="GO:0005743">
    <property type="term" value="C:mitochondrial inner membrane"/>
    <property type="evidence" value="ECO:0007669"/>
    <property type="project" value="UniProtKB-SubCell"/>
</dbReference>
<dbReference type="Gene3D" id="3.40.50.300">
    <property type="entry name" value="P-loop containing nucleotide triphosphate hydrolases"/>
    <property type="match status" value="1"/>
</dbReference>
<dbReference type="CDD" id="cd19512">
    <property type="entry name" value="RecA-like_ATAD3-like"/>
    <property type="match status" value="1"/>
</dbReference>
<protein>
    <recommendedName>
        <fullName evidence="11">AAA+ ATPase domain-containing protein</fullName>
    </recommendedName>
</protein>
<keyword evidence="7" id="KW-0496">Mitochondrion</keyword>
<dbReference type="PANTHER" id="PTHR23075:SF0">
    <property type="entry name" value="ATPASE FAMILY AAA DOMAIN-CONTAINING PROTEIN 3"/>
    <property type="match status" value="1"/>
</dbReference>
<dbReference type="OMA" id="HKSITGG"/>
<accession>A0A7M7KIF6</accession>
<evidence type="ECO:0000256" key="1">
    <source>
        <dbReference type="ARBA" id="ARBA00004273"/>
    </source>
</evidence>
<dbReference type="EnsemblMetazoa" id="XM_022811568">
    <property type="protein sequence ID" value="XP_022667303"/>
    <property type="gene ID" value="LOC111252915"/>
</dbReference>
<dbReference type="AlphaFoldDB" id="A0A7M7KIF6"/>
<dbReference type="Pfam" id="PF00004">
    <property type="entry name" value="AAA"/>
    <property type="match status" value="1"/>
</dbReference>
<feature type="compositionally biased region" description="Basic and acidic residues" evidence="10">
    <location>
        <begin position="150"/>
        <end position="165"/>
    </location>
</feature>
<keyword evidence="6" id="KW-0175">Coiled coil</keyword>
<feature type="domain" description="AAA+ ATPase" evidence="11">
    <location>
        <begin position="339"/>
        <end position="472"/>
    </location>
</feature>
<dbReference type="GO" id="GO:0008270">
    <property type="term" value="F:zinc ion binding"/>
    <property type="evidence" value="ECO:0007669"/>
    <property type="project" value="TreeGrafter"/>
</dbReference>
<proteinExistence type="predicted"/>
<keyword evidence="13" id="KW-1185">Reference proteome</keyword>
<dbReference type="GeneID" id="111252915"/>
<keyword evidence="4" id="KW-0999">Mitochondrion inner membrane</keyword>
<evidence type="ECO:0000256" key="3">
    <source>
        <dbReference type="ARBA" id="ARBA00022741"/>
    </source>
</evidence>
<name>A0A7M7KIF6_VARDE</name>
<dbReference type="FunCoup" id="A0A7M7KIF6">
    <property type="interactions" value="1532"/>
</dbReference>
<dbReference type="Pfam" id="PF12037">
    <property type="entry name" value="ATAD3_N"/>
    <property type="match status" value="1"/>
</dbReference>
<dbReference type="SUPFAM" id="SSF52540">
    <property type="entry name" value="P-loop containing nucleoside triphosphate hydrolases"/>
    <property type="match status" value="1"/>
</dbReference>
<dbReference type="InterPro" id="IPR027417">
    <property type="entry name" value="P-loop_NTPase"/>
</dbReference>
<evidence type="ECO:0000259" key="11">
    <source>
        <dbReference type="SMART" id="SM00382"/>
    </source>
</evidence>
<evidence type="ECO:0000256" key="4">
    <source>
        <dbReference type="ARBA" id="ARBA00022792"/>
    </source>
</evidence>
<evidence type="ECO:0000313" key="13">
    <source>
        <dbReference type="Proteomes" id="UP000594260"/>
    </source>
</evidence>
<dbReference type="InterPro" id="IPR003593">
    <property type="entry name" value="AAA+_ATPase"/>
</dbReference>
<feature type="region of interest" description="Disordered" evidence="10">
    <location>
        <begin position="141"/>
        <end position="165"/>
    </location>
</feature>
<dbReference type="InParanoid" id="A0A7M7KIF6"/>
<dbReference type="Proteomes" id="UP000594260">
    <property type="component" value="Unplaced"/>
</dbReference>
<dbReference type="CTD" id="53565"/>
<dbReference type="SMART" id="SM00382">
    <property type="entry name" value="AAA"/>
    <property type="match status" value="1"/>
</dbReference>
<dbReference type="OrthoDB" id="199596at2759"/>
<comment type="subcellular location">
    <subcellularLocation>
        <location evidence="1">Mitochondrion inner membrane</location>
    </subcellularLocation>
    <subcellularLocation>
        <location evidence="2">Mitochondrion matrix</location>
        <location evidence="2">Mitochondrion nucleoid</location>
    </subcellularLocation>
</comment>
<keyword evidence="9" id="KW-1135">Mitochondrion nucleoid</keyword>
<evidence type="ECO:0000256" key="10">
    <source>
        <dbReference type="SAM" id="MobiDB-lite"/>
    </source>
</evidence>
<keyword evidence="8" id="KW-0472">Membrane</keyword>
<evidence type="ECO:0000313" key="12">
    <source>
        <dbReference type="EnsemblMetazoa" id="XP_022667303"/>
    </source>
</evidence>